<reference evidence="3 4" key="1">
    <citation type="journal article" date="2024" name="J. Plant Pathol.">
        <title>Sequence and assembly of the genome of Seiridium unicorne, isolate CBS 538.82, causal agent of cypress canker disease.</title>
        <authorList>
            <person name="Scali E."/>
            <person name="Rocca G.D."/>
            <person name="Danti R."/>
            <person name="Garbelotto M."/>
            <person name="Barberini S."/>
            <person name="Baroncelli R."/>
            <person name="Emiliani G."/>
        </authorList>
    </citation>
    <scope>NUCLEOTIDE SEQUENCE [LARGE SCALE GENOMIC DNA]</scope>
    <source>
        <strain evidence="3 4">BM-138-508</strain>
    </source>
</reference>
<proteinExistence type="predicted"/>
<evidence type="ECO:0000256" key="1">
    <source>
        <dbReference type="SAM" id="MobiDB-lite"/>
    </source>
</evidence>
<feature type="transmembrane region" description="Helical" evidence="2">
    <location>
        <begin position="78"/>
        <end position="99"/>
    </location>
</feature>
<feature type="compositionally biased region" description="Basic and acidic residues" evidence="1">
    <location>
        <begin position="184"/>
        <end position="216"/>
    </location>
</feature>
<sequence length="421" mass="46124">MAPLLPTLAAGARTLISRAISSSTPNEQLDQRSSSPSSTIGRIGPLAARSVLLARDDASTDTDPSHGVIDPHNINNNAMFALFALIGVAFVVTGIWFFFWAKNGGFHFKENDWDDYKSTVLRRTGPNGTILSNATKSTKLGGGSIYKDIDDGSTEYTGGLTMSHLSGDTGSTLSGITAGPSDIGAREKREAKKERRKQEKEKREREKERREREKEKKKDRKQRNGRKVGEDGALVDEMAEAEAKSAMRQYRHERAARVGGLNKESEGSQWDGSTNPSESTAGSTLLSDRQSTPTNTPDKKSGGIRKVYSVADRNAAKEQERIRAEARRLQEKGRAASRPGRRDFSFRHGDAIVEEGVGRSDISSSSYLIREDESSDLGTKSYTHHIPGLSSSQAGGTDVVDYAEERRKKRGAGGYRRERQG</sequence>
<keyword evidence="4" id="KW-1185">Reference proteome</keyword>
<organism evidence="3 4">
    <name type="scientific">Seiridium unicorne</name>
    <dbReference type="NCBI Taxonomy" id="138068"/>
    <lineage>
        <taxon>Eukaryota</taxon>
        <taxon>Fungi</taxon>
        <taxon>Dikarya</taxon>
        <taxon>Ascomycota</taxon>
        <taxon>Pezizomycotina</taxon>
        <taxon>Sordariomycetes</taxon>
        <taxon>Xylariomycetidae</taxon>
        <taxon>Amphisphaeriales</taxon>
        <taxon>Sporocadaceae</taxon>
        <taxon>Seiridium</taxon>
    </lineage>
</organism>
<feature type="compositionally biased region" description="Basic and acidic residues" evidence="1">
    <location>
        <begin position="314"/>
        <end position="350"/>
    </location>
</feature>
<dbReference type="EMBL" id="JARVKF010000135">
    <property type="protein sequence ID" value="KAK9422073.1"/>
    <property type="molecule type" value="Genomic_DNA"/>
</dbReference>
<feature type="compositionally biased region" description="Basic and acidic residues" evidence="1">
    <location>
        <begin position="241"/>
        <end position="256"/>
    </location>
</feature>
<feature type="compositionally biased region" description="Basic residues" evidence="1">
    <location>
        <begin position="217"/>
        <end position="226"/>
    </location>
</feature>
<dbReference type="Proteomes" id="UP001408356">
    <property type="component" value="Unassembled WGS sequence"/>
</dbReference>
<feature type="compositionally biased region" description="Polar residues" evidence="1">
    <location>
        <begin position="267"/>
        <end position="296"/>
    </location>
</feature>
<evidence type="ECO:0008006" key="5">
    <source>
        <dbReference type="Google" id="ProtNLM"/>
    </source>
</evidence>
<keyword evidence="2" id="KW-1133">Transmembrane helix</keyword>
<keyword evidence="2" id="KW-0472">Membrane</keyword>
<name>A0ABR2V577_9PEZI</name>
<evidence type="ECO:0000256" key="2">
    <source>
        <dbReference type="SAM" id="Phobius"/>
    </source>
</evidence>
<comment type="caution">
    <text evidence="3">The sequence shown here is derived from an EMBL/GenBank/DDBJ whole genome shotgun (WGS) entry which is preliminary data.</text>
</comment>
<gene>
    <name evidence="3" type="ORF">SUNI508_05081</name>
</gene>
<evidence type="ECO:0000313" key="3">
    <source>
        <dbReference type="EMBL" id="KAK9422073.1"/>
    </source>
</evidence>
<accession>A0ABR2V577</accession>
<feature type="compositionally biased region" description="Polar residues" evidence="1">
    <location>
        <begin position="163"/>
        <end position="175"/>
    </location>
</feature>
<protein>
    <recommendedName>
        <fullName evidence="5">Endosomal spry domain-containing protein</fullName>
    </recommendedName>
</protein>
<feature type="region of interest" description="Disordered" evidence="1">
    <location>
        <begin position="378"/>
        <end position="421"/>
    </location>
</feature>
<keyword evidence="2" id="KW-0812">Transmembrane</keyword>
<evidence type="ECO:0000313" key="4">
    <source>
        <dbReference type="Proteomes" id="UP001408356"/>
    </source>
</evidence>
<feature type="region of interest" description="Disordered" evidence="1">
    <location>
        <begin position="160"/>
        <end position="350"/>
    </location>
</feature>